<dbReference type="PANTHER" id="PTHR47027">
    <property type="entry name" value="REVERSE TRANSCRIPTASE DOMAIN-CONTAINING PROTEIN"/>
    <property type="match status" value="1"/>
</dbReference>
<dbReference type="CDD" id="cd09076">
    <property type="entry name" value="L1-EN"/>
    <property type="match status" value="1"/>
</dbReference>
<evidence type="ECO:0000313" key="3">
    <source>
        <dbReference type="EMBL" id="ADI61813.1"/>
    </source>
</evidence>
<reference evidence="3" key="1">
    <citation type="journal article" date="2010" name="BMC Evol. Biol.">
        <title>Generation of microsatellite repeat families by RTE retrotransposons in lepidopteran genomes.</title>
        <authorList>
            <person name="Tay W.T."/>
            <person name="Behere G.T."/>
            <person name="Batterham P."/>
            <person name="Heckel D.G."/>
        </authorList>
    </citation>
    <scope>NUCLEOTIDE SEQUENCE</scope>
</reference>
<dbReference type="Gene3D" id="3.30.70.270">
    <property type="match status" value="1"/>
</dbReference>
<dbReference type="PROSITE" id="PS50878">
    <property type="entry name" value="RT_POL"/>
    <property type="match status" value="1"/>
</dbReference>
<proteinExistence type="predicted"/>
<sequence length="987" mass="112598">MIGHKMQRPPVPGSSTIPGHGGGHGNGRAGGAKNPRSAGHHKQLSIGTFNTRTLRRDEDVEELEVELRSIKWHILGLSEVRREGEDTVILESGNLFYYREGDQLSQGGVGFIVHKAIANNVLELSSVSSRVVYIIVKISERYLLKVVQVYAPTATHPDCEVEALYEDISKAIHNTTKTHFTVVVGDFNAKVGIQGEDESIIGRYGLGTRNHRGQMLVNFLQMEGLYLMNSFFKKKPQRRWTWQSADKVTRNEIDFIMADKKRIFTDVSVVNRFSAGSDHRLIRGTLNIDIRLERTRLMRSTLRPSLPQIIQVSEKFQLELQNRFSLLDPNEDVNDVVENMAATLREVGGRYFGSQRRVREAKLTPETLALMRKRREATPSARATAEYATLNKDVRRMVRRDYRSFNARRIEAAIERNKGLKALVRTSKSAPLLKLKREDDSIVTSKPEILGEVEKYYGKLYAMHTSLPTPANRASDSRAPLTRHYSDDVPDMSIGEIRMALEQLKNGRAPGEDGITTELLKSGVPILKELRSLYNSVIHNGTTPLAWTRSRVVLFFKKGDKTLLKNYRPISLLSHVYKVFSRVITNRLARKLDECQPPEQAGFRKGYNTVDHIHTLRQIIEKSTEYNLPLCVAFVDYEKAFDSIETWSVLEFLQRCQIDYRYIEVLKSLYEAATMTVQIQDCQSIPIKLQRGVRQGDVISPKLFTAALEDVFKTLDWKTCGINVNGEYMSHLRFADDIVLMSESLEDLSRMLNDLNAASRCVGLRMNLDKTKVMFNDKIVPGQVTISNAVIEEVDFVDLGQAIQLGRGNFNTEIERRIRLGWSAFGKFRAILTSQIPQCLKTKVFNQCILPAMTYGAETWTLTAGLAHKLRVAQRAMERAMLGISLRDKIRNEEIRRRTKVDDIALKASRLKWQWAGHICRDSDARWGRKVIEWRPRMGTRSVGRPPTRWTDDLVRTAGSRWMRKAEDRIMWKALGKAYVQQWADKG</sequence>
<dbReference type="Gene3D" id="3.60.10.10">
    <property type="entry name" value="Endonuclease/exonuclease/phosphatase"/>
    <property type="match status" value="1"/>
</dbReference>
<dbReference type="InterPro" id="IPR005135">
    <property type="entry name" value="Endo/exonuclease/phosphatase"/>
</dbReference>
<dbReference type="SUPFAM" id="SSF56672">
    <property type="entry name" value="DNA/RNA polymerases"/>
    <property type="match status" value="1"/>
</dbReference>
<organism evidence="3">
    <name type="scientific">Bombyx mori</name>
    <name type="common">Silk moth</name>
    <dbReference type="NCBI Taxonomy" id="7091"/>
    <lineage>
        <taxon>Eukaryota</taxon>
        <taxon>Metazoa</taxon>
        <taxon>Ecdysozoa</taxon>
        <taxon>Arthropoda</taxon>
        <taxon>Hexapoda</taxon>
        <taxon>Insecta</taxon>
        <taxon>Pterygota</taxon>
        <taxon>Neoptera</taxon>
        <taxon>Endopterygota</taxon>
        <taxon>Lepidoptera</taxon>
        <taxon>Glossata</taxon>
        <taxon>Ditrysia</taxon>
        <taxon>Bombycoidea</taxon>
        <taxon>Bombycidae</taxon>
        <taxon>Bombycinae</taxon>
        <taxon>Bombyx</taxon>
    </lineage>
</organism>
<protein>
    <submittedName>
        <fullName evidence="3">Endonuclease-reverse transcriptase</fullName>
    </submittedName>
</protein>
<keyword evidence="3" id="KW-0540">Nuclease</keyword>
<evidence type="ECO:0000259" key="2">
    <source>
        <dbReference type="PROSITE" id="PS50878"/>
    </source>
</evidence>
<dbReference type="GO" id="GO:0003964">
    <property type="term" value="F:RNA-directed DNA polymerase activity"/>
    <property type="evidence" value="ECO:0007669"/>
    <property type="project" value="UniProtKB-KW"/>
</dbReference>
<dbReference type="Pfam" id="PF00078">
    <property type="entry name" value="RVT_1"/>
    <property type="match status" value="1"/>
</dbReference>
<dbReference type="GO" id="GO:0004519">
    <property type="term" value="F:endonuclease activity"/>
    <property type="evidence" value="ECO:0007669"/>
    <property type="project" value="UniProtKB-KW"/>
</dbReference>
<dbReference type="InterPro" id="IPR000477">
    <property type="entry name" value="RT_dom"/>
</dbReference>
<dbReference type="InterPro" id="IPR043502">
    <property type="entry name" value="DNA/RNA_pol_sf"/>
</dbReference>
<keyword evidence="3" id="KW-0808">Transferase</keyword>
<dbReference type="AlphaFoldDB" id="D7F160"/>
<keyword evidence="3" id="KW-0378">Hydrolase</keyword>
<feature type="compositionally biased region" description="Gly residues" evidence="1">
    <location>
        <begin position="19"/>
        <end position="30"/>
    </location>
</feature>
<evidence type="ECO:0000256" key="1">
    <source>
        <dbReference type="SAM" id="MobiDB-lite"/>
    </source>
</evidence>
<feature type="region of interest" description="Disordered" evidence="1">
    <location>
        <begin position="1"/>
        <end position="50"/>
    </location>
</feature>
<dbReference type="EMBL" id="FJ265545">
    <property type="protein sequence ID" value="ADI61813.1"/>
    <property type="molecule type" value="Genomic_DNA"/>
</dbReference>
<dbReference type="InterPro" id="IPR036691">
    <property type="entry name" value="Endo/exonu/phosph_ase_sf"/>
</dbReference>
<dbReference type="PANTHER" id="PTHR47027:SF20">
    <property type="entry name" value="REVERSE TRANSCRIPTASE-LIKE PROTEIN WITH RNA-DIRECTED DNA POLYMERASE DOMAIN"/>
    <property type="match status" value="1"/>
</dbReference>
<keyword evidence="3" id="KW-0255">Endonuclease</keyword>
<accession>D7F160</accession>
<keyword evidence="3" id="KW-0695">RNA-directed DNA polymerase</keyword>
<dbReference type="InterPro" id="IPR043128">
    <property type="entry name" value="Rev_trsase/Diguanyl_cyclase"/>
</dbReference>
<dbReference type="Pfam" id="PF14529">
    <property type="entry name" value="Exo_endo_phos_2"/>
    <property type="match status" value="1"/>
</dbReference>
<feature type="domain" description="Reverse transcriptase" evidence="2">
    <location>
        <begin position="536"/>
        <end position="803"/>
    </location>
</feature>
<keyword evidence="3" id="KW-0548">Nucleotidyltransferase</keyword>
<dbReference type="CDD" id="cd01650">
    <property type="entry name" value="RT_nLTR_like"/>
    <property type="match status" value="1"/>
</dbReference>
<name>D7F160_BOMMO</name>
<dbReference type="SUPFAM" id="SSF56219">
    <property type="entry name" value="DNase I-like"/>
    <property type="match status" value="1"/>
</dbReference>